<keyword evidence="1" id="KW-0472">Membrane</keyword>
<gene>
    <name evidence="5" type="primary">LOC136088521</name>
</gene>
<dbReference type="GeneID" id="136088521"/>
<name>A0ABM4D2H0_HYDVU</name>
<dbReference type="RefSeq" id="XP_065668450.1">
    <property type="nucleotide sequence ID" value="XM_065812378.1"/>
</dbReference>
<accession>A0ABM4D2H0</accession>
<feature type="domain" description="SEFIR" evidence="3">
    <location>
        <begin position="501"/>
        <end position="634"/>
    </location>
</feature>
<dbReference type="PROSITE" id="PS51534">
    <property type="entry name" value="SEFIR"/>
    <property type="match status" value="1"/>
</dbReference>
<evidence type="ECO:0000313" key="5">
    <source>
        <dbReference type="RefSeq" id="XP_065668450.1"/>
    </source>
</evidence>
<dbReference type="InterPro" id="IPR013568">
    <property type="entry name" value="SEFIR_dom"/>
</dbReference>
<keyword evidence="2" id="KW-0732">Signal</keyword>
<keyword evidence="4" id="KW-1185">Reference proteome</keyword>
<proteinExistence type="predicted"/>
<keyword evidence="1" id="KW-1133">Transmembrane helix</keyword>
<evidence type="ECO:0000256" key="1">
    <source>
        <dbReference type="SAM" id="Phobius"/>
    </source>
</evidence>
<feature type="chain" id="PRO_5045389508" evidence="2">
    <location>
        <begin position="26"/>
        <end position="769"/>
    </location>
</feature>
<organism evidence="4 5">
    <name type="scientific">Hydra vulgaris</name>
    <name type="common">Hydra</name>
    <name type="synonym">Hydra attenuata</name>
    <dbReference type="NCBI Taxonomy" id="6087"/>
    <lineage>
        <taxon>Eukaryota</taxon>
        <taxon>Metazoa</taxon>
        <taxon>Cnidaria</taxon>
        <taxon>Hydrozoa</taxon>
        <taxon>Hydroidolina</taxon>
        <taxon>Anthoathecata</taxon>
        <taxon>Aplanulata</taxon>
        <taxon>Hydridae</taxon>
        <taxon>Hydra</taxon>
    </lineage>
</organism>
<evidence type="ECO:0000256" key="2">
    <source>
        <dbReference type="SAM" id="SignalP"/>
    </source>
</evidence>
<sequence>MACKRSEKKALLCFVFVFIIIFVSGHEELLAIDPNSMPKNTIYTLGEGRLVYKCKTNLEAKFLWKVCRSFHPDVWHEESSYISCEKMFKKQSHYCKDIKPNAITKNDYYYIDNGVMGYFSQLLLDHVQQPHKGCILCTAVRNYSVVNAFTQYEYRDECGRPSHQEAAFANYKICRSRSGYNLTKRKCWSSKPEGLEVFQKLDELGFVDTYVKWKNPKESNDGIIYGYEITVDKINKGESDYTCYIVNRYDEIENNDMQNLLDKLKLNVEENNDHILYTANVSDLIGYREFSQQAEYNISVKVLPISKPATITFRESSQEDLCNDYYKKNNFLPLKCYMVTNITVLNCFPNKFVNISWDNEKYISLKNLTGMTNIWWTNCNGNEFNHKLKIDQKYFVFYNKSSTCASGLIELTFSNTSGYPQYFSFNCSEKFRKNEKKTAENKIAIYITVAALVAVLSICLALAVKFIRDFIFLLKKLQVFKYRRCHSLEESNIQNVFLKDDIYVMIAYPHGCGILEELVFALGKIMCSKGINVLVDIFQPQKEAVEGLAGLLEDFEKADYVVVLCTEPMNSPYENHKHYKFVLDHLVLNSQVMDSNSKSKYIAVYFDSGYEFVPRYLYQRKYFLPSLLDLFLLNLYGIQTHFSTIFSKILRETPEIAEQKRKFCLLCEKLKDGTHIGCYPNHCRKAKSRNSSISSSLNCYSFEAPSNSNHAILQYPISKSRNSSISSSLNCCSFETSSNSSINDEGLAFQNNLIQKEVFLKKEINETNL</sequence>
<dbReference type="Proteomes" id="UP001652625">
    <property type="component" value="Chromosome 12"/>
</dbReference>
<keyword evidence="1" id="KW-0812">Transmembrane</keyword>
<evidence type="ECO:0000313" key="4">
    <source>
        <dbReference type="Proteomes" id="UP001652625"/>
    </source>
</evidence>
<reference evidence="5" key="1">
    <citation type="submission" date="2025-08" db="UniProtKB">
        <authorList>
            <consortium name="RefSeq"/>
        </authorList>
    </citation>
    <scope>IDENTIFICATION</scope>
</reference>
<feature type="signal peptide" evidence="2">
    <location>
        <begin position="1"/>
        <end position="25"/>
    </location>
</feature>
<evidence type="ECO:0000259" key="3">
    <source>
        <dbReference type="PROSITE" id="PS51534"/>
    </source>
</evidence>
<protein>
    <submittedName>
        <fullName evidence="5">Uncharacterized protein LOC136088521 isoform X1</fullName>
    </submittedName>
</protein>
<feature type="transmembrane region" description="Helical" evidence="1">
    <location>
        <begin position="443"/>
        <end position="467"/>
    </location>
</feature>